<comment type="subcellular location">
    <subcellularLocation>
        <location evidence="1 9">Secreted</location>
    </subcellularLocation>
</comment>
<dbReference type="InterPro" id="IPR001811">
    <property type="entry name" value="Chemokine_IL8-like_dom"/>
</dbReference>
<dbReference type="FunFam" id="2.40.50.40:FF:000002">
    <property type="entry name" value="C-C motif chemokine"/>
    <property type="match status" value="1"/>
</dbReference>
<keyword evidence="3 9" id="KW-0145">Chemotaxis</keyword>
<dbReference type="GO" id="GO:0070098">
    <property type="term" value="P:chemokine-mediated signaling pathway"/>
    <property type="evidence" value="ECO:0007669"/>
    <property type="project" value="TreeGrafter"/>
</dbReference>
<comment type="caution">
    <text evidence="11">The sequence shown here is derived from an EMBL/GenBank/DDBJ whole genome shotgun (WGS) entry which is preliminary data.</text>
</comment>
<keyword evidence="8" id="KW-0395">Inflammatory response</keyword>
<dbReference type="GO" id="GO:0006954">
    <property type="term" value="P:inflammatory response"/>
    <property type="evidence" value="ECO:0007669"/>
    <property type="project" value="UniProtKB-KW"/>
</dbReference>
<evidence type="ECO:0000256" key="8">
    <source>
        <dbReference type="ARBA" id="ARBA00023198"/>
    </source>
</evidence>
<evidence type="ECO:0000256" key="2">
    <source>
        <dbReference type="ARBA" id="ARBA00010868"/>
    </source>
</evidence>
<dbReference type="SUPFAM" id="SSF54117">
    <property type="entry name" value="Interleukin 8-like chemokines"/>
    <property type="match status" value="1"/>
</dbReference>
<dbReference type="Proteomes" id="UP000197619">
    <property type="component" value="Unassembled WGS sequence"/>
</dbReference>
<evidence type="ECO:0000256" key="1">
    <source>
        <dbReference type="ARBA" id="ARBA00004613"/>
    </source>
</evidence>
<evidence type="ECO:0000256" key="3">
    <source>
        <dbReference type="ARBA" id="ARBA00022500"/>
    </source>
</evidence>
<dbReference type="PANTHER" id="PTHR12015:SF170">
    <property type="entry name" value="C-C MOTIF CHEMOKINE 5"/>
    <property type="match status" value="1"/>
</dbReference>
<evidence type="ECO:0000256" key="7">
    <source>
        <dbReference type="ARBA" id="ARBA00023157"/>
    </source>
</evidence>
<organism evidence="11 12">
    <name type="scientific">Lonchura striata</name>
    <name type="common">white-rumped munia</name>
    <dbReference type="NCBI Taxonomy" id="40157"/>
    <lineage>
        <taxon>Eukaryota</taxon>
        <taxon>Metazoa</taxon>
        <taxon>Chordata</taxon>
        <taxon>Craniata</taxon>
        <taxon>Vertebrata</taxon>
        <taxon>Euteleostomi</taxon>
        <taxon>Archelosauria</taxon>
        <taxon>Archosauria</taxon>
        <taxon>Dinosauria</taxon>
        <taxon>Saurischia</taxon>
        <taxon>Theropoda</taxon>
        <taxon>Coelurosauria</taxon>
        <taxon>Aves</taxon>
        <taxon>Neognathae</taxon>
        <taxon>Neoaves</taxon>
        <taxon>Telluraves</taxon>
        <taxon>Australaves</taxon>
        <taxon>Passeriformes</taxon>
        <taxon>Passeroidea</taxon>
        <taxon>Estrildidae</taxon>
        <taxon>Estrildinae</taxon>
        <taxon>Lonchura</taxon>
    </lineage>
</organism>
<evidence type="ECO:0000313" key="11">
    <source>
        <dbReference type="EMBL" id="OWK52505.1"/>
    </source>
</evidence>
<keyword evidence="5 9" id="KW-0964">Secreted</keyword>
<dbReference type="InterPro" id="IPR036048">
    <property type="entry name" value="Interleukin_8-like_sf"/>
</dbReference>
<dbReference type="SMART" id="SM00199">
    <property type="entry name" value="SCY"/>
    <property type="match status" value="1"/>
</dbReference>
<keyword evidence="6" id="KW-0732">Signal</keyword>
<dbReference type="InterPro" id="IPR039809">
    <property type="entry name" value="Chemokine_b/g/d"/>
</dbReference>
<dbReference type="GO" id="GO:0030335">
    <property type="term" value="P:positive regulation of cell migration"/>
    <property type="evidence" value="ECO:0007669"/>
    <property type="project" value="TreeGrafter"/>
</dbReference>
<evidence type="ECO:0000313" key="12">
    <source>
        <dbReference type="Proteomes" id="UP000197619"/>
    </source>
</evidence>
<dbReference type="GO" id="GO:0048245">
    <property type="term" value="P:eosinophil chemotaxis"/>
    <property type="evidence" value="ECO:0007669"/>
    <property type="project" value="TreeGrafter"/>
</dbReference>
<dbReference type="Pfam" id="PF00048">
    <property type="entry name" value="IL8"/>
    <property type="match status" value="1"/>
</dbReference>
<dbReference type="PROSITE" id="PS00472">
    <property type="entry name" value="SMALL_CYTOKINES_CC"/>
    <property type="match status" value="1"/>
</dbReference>
<evidence type="ECO:0000259" key="10">
    <source>
        <dbReference type="SMART" id="SM00199"/>
    </source>
</evidence>
<reference evidence="11 12" key="1">
    <citation type="submission" date="2017-05" db="EMBL/GenBank/DDBJ databases">
        <title>Genome of assembly of the Bengalese finch, Lonchura striata domestica.</title>
        <authorList>
            <person name="Colquitt B.M."/>
            <person name="Brainard M.S."/>
        </authorList>
    </citation>
    <scope>NUCLEOTIDE SEQUENCE [LARGE SCALE GENOMIC DNA]</scope>
    <source>
        <strain evidence="11">White83orange57</strain>
    </source>
</reference>
<sequence length="148" mass="16652">MRPVGEKESGSTLQHWVQGSVRKSKKYELMAPCEQQLGWKTPRGTTGSELAKWGLVTKMNISTLCLSIILVADLFSQALPAPLGSDMALCCFSYISRKLPQNHVQEYFYTSSKCSQPAVVFVTRTKREVCANPDARWVKEYVNSLEMQ</sequence>
<dbReference type="InterPro" id="IPR000827">
    <property type="entry name" value="Chemokine_CC_CS"/>
</dbReference>
<keyword evidence="12" id="KW-1185">Reference proteome</keyword>
<evidence type="ECO:0000256" key="4">
    <source>
        <dbReference type="ARBA" id="ARBA00022514"/>
    </source>
</evidence>
<keyword evidence="4 9" id="KW-0202">Cytokine</keyword>
<dbReference type="GO" id="GO:0008009">
    <property type="term" value="F:chemokine activity"/>
    <property type="evidence" value="ECO:0007669"/>
    <property type="project" value="InterPro"/>
</dbReference>
<protein>
    <recommendedName>
        <fullName evidence="9">C-C motif chemokine</fullName>
    </recommendedName>
</protein>
<evidence type="ECO:0000256" key="5">
    <source>
        <dbReference type="ARBA" id="ARBA00022525"/>
    </source>
</evidence>
<dbReference type="EMBL" id="MUZQ01000343">
    <property type="protein sequence ID" value="OWK52505.1"/>
    <property type="molecule type" value="Genomic_DNA"/>
</dbReference>
<dbReference type="GO" id="GO:0061844">
    <property type="term" value="P:antimicrobial humoral immune response mediated by antimicrobial peptide"/>
    <property type="evidence" value="ECO:0007669"/>
    <property type="project" value="TreeGrafter"/>
</dbReference>
<dbReference type="GO" id="GO:0005615">
    <property type="term" value="C:extracellular space"/>
    <property type="evidence" value="ECO:0007669"/>
    <property type="project" value="UniProtKB-KW"/>
</dbReference>
<dbReference type="AlphaFoldDB" id="A0A218UFJ2"/>
<evidence type="ECO:0000256" key="9">
    <source>
        <dbReference type="RuleBase" id="RU361150"/>
    </source>
</evidence>
<dbReference type="CDD" id="cd00272">
    <property type="entry name" value="Chemokine_CC"/>
    <property type="match status" value="1"/>
</dbReference>
<dbReference type="STRING" id="299123.ENSLSDP00000013768"/>
<comment type="similarity">
    <text evidence="2 9">Belongs to the intercrine beta (chemokine CC) family.</text>
</comment>
<gene>
    <name evidence="11" type="primary">CCL5_2</name>
    <name evidence="11" type="ORF">RLOC_00007657</name>
</gene>
<name>A0A218UFJ2_9PASE</name>
<keyword evidence="7" id="KW-1015">Disulfide bond</keyword>
<dbReference type="Gene3D" id="2.40.50.40">
    <property type="match status" value="1"/>
</dbReference>
<evidence type="ECO:0000256" key="6">
    <source>
        <dbReference type="ARBA" id="ARBA00022729"/>
    </source>
</evidence>
<accession>A0A218UFJ2</accession>
<proteinExistence type="inferred from homology"/>
<dbReference type="GO" id="GO:0048020">
    <property type="term" value="F:CCR chemokine receptor binding"/>
    <property type="evidence" value="ECO:0007669"/>
    <property type="project" value="TreeGrafter"/>
</dbReference>
<feature type="domain" description="Chemokine interleukin-8-like" evidence="10">
    <location>
        <begin position="87"/>
        <end position="145"/>
    </location>
</feature>
<dbReference type="PANTHER" id="PTHR12015">
    <property type="entry name" value="SMALL INDUCIBLE CYTOKINE A"/>
    <property type="match status" value="1"/>
</dbReference>